<dbReference type="Proteomes" id="UP000662904">
    <property type="component" value="Chromosome"/>
</dbReference>
<dbReference type="Pfam" id="PF00395">
    <property type="entry name" value="SLH"/>
    <property type="match status" value="2"/>
</dbReference>
<dbReference type="PROSITE" id="PS50222">
    <property type="entry name" value="EF_HAND_2"/>
    <property type="match status" value="1"/>
</dbReference>
<evidence type="ECO:0000256" key="2">
    <source>
        <dbReference type="SAM" id="MobiDB-lite"/>
    </source>
</evidence>
<dbReference type="GO" id="GO:0004553">
    <property type="term" value="F:hydrolase activity, hydrolyzing O-glycosyl compounds"/>
    <property type="evidence" value="ECO:0007669"/>
    <property type="project" value="InterPro"/>
</dbReference>
<reference evidence="6" key="1">
    <citation type="submission" date="2020-07" db="EMBL/GenBank/DDBJ databases">
        <title>Koleobacter methoxysyntrophicus gen. nov., sp. nov., a novel anaerobic bacterium isolated from deep subsurface oil field and proposal of Koleobacterales ord. nov. in the phylum Firmicutes.</title>
        <authorList>
            <person name="Sakamoto S."/>
            <person name="Tamaki H."/>
        </authorList>
    </citation>
    <scope>NUCLEOTIDE SEQUENCE</scope>
    <source>
        <strain evidence="6">NRmbB1</strain>
    </source>
</reference>
<dbReference type="Pfam" id="PF09136">
    <property type="entry name" value="Glucodextran_B"/>
    <property type="match status" value="1"/>
</dbReference>
<keyword evidence="7" id="KW-1185">Reference proteome</keyword>
<dbReference type="Gene3D" id="2.60.40.680">
    <property type="match status" value="1"/>
</dbReference>
<dbReference type="GO" id="GO:0005509">
    <property type="term" value="F:calcium ion binding"/>
    <property type="evidence" value="ECO:0007669"/>
    <property type="project" value="InterPro"/>
</dbReference>
<accession>A0A8A0RKP3</accession>
<feature type="domain" description="Dockerin" evidence="5">
    <location>
        <begin position="942"/>
        <end position="1001"/>
    </location>
</feature>
<evidence type="ECO:0000259" key="5">
    <source>
        <dbReference type="PROSITE" id="PS51766"/>
    </source>
</evidence>
<dbReference type="InterPro" id="IPR016134">
    <property type="entry name" value="Dockerin_dom"/>
</dbReference>
<dbReference type="CDD" id="cd14254">
    <property type="entry name" value="Dockerin_II"/>
    <property type="match status" value="1"/>
</dbReference>
<dbReference type="GO" id="GO:0030246">
    <property type="term" value="F:carbohydrate binding"/>
    <property type="evidence" value="ECO:0007669"/>
    <property type="project" value="InterPro"/>
</dbReference>
<dbReference type="RefSeq" id="WP_206708666.1">
    <property type="nucleotide sequence ID" value="NZ_CP059066.1"/>
</dbReference>
<dbReference type="EMBL" id="CP059066">
    <property type="protein sequence ID" value="QSQ08452.1"/>
    <property type="molecule type" value="Genomic_DNA"/>
</dbReference>
<dbReference type="SUPFAM" id="SSF49452">
    <property type="entry name" value="Starch-binding domain-like"/>
    <property type="match status" value="1"/>
</dbReference>
<dbReference type="InterPro" id="IPR002102">
    <property type="entry name" value="Cohesin_dom"/>
</dbReference>
<evidence type="ECO:0000256" key="1">
    <source>
        <dbReference type="ARBA" id="ARBA00022737"/>
    </source>
</evidence>
<dbReference type="InterPro" id="IPR008965">
    <property type="entry name" value="CBM2/CBM3_carb-bd_dom_sf"/>
</dbReference>
<dbReference type="SUPFAM" id="SSF63446">
    <property type="entry name" value="Type I dockerin domain"/>
    <property type="match status" value="1"/>
</dbReference>
<protein>
    <recommendedName>
        <fullName evidence="8">Dockerin domain-containing protein</fullName>
    </recommendedName>
</protein>
<dbReference type="KEGG" id="kme:H0A61_00774"/>
<evidence type="ECO:0000259" key="3">
    <source>
        <dbReference type="PROSITE" id="PS50222"/>
    </source>
</evidence>
<sequence length="1001" mass="109928">MNVGRFLSLVVLFSLLMSWPFCLPAKSGGNAKIEFSTPEYISKDTFSIEVMIKEVYNLYGFSAELQYNPEMLIVEEITSGDFISGDFIHQDIDNTAGRGLYVETRTGKTPGISGDGSMLKITLRALGSAAVDIDKIFKIELADDEGQVIPFELVPLTIDIDIEEPSLWIAPLPTRTNEANLIICGGYTGNMAWIKVNELDAEIDRKGKTFCSEITLKEGENIIQIRGEDPSGNSYTLQETVILDILPPLIHIDYPEDGVVVYTDSVEVRGMIEDEGFQNQLFIDGNSVPLNDGAFETIITLESCGAYTITLKAVDQAGNSSERNITVNFIYPDDIGEGGENGGNDGQGEDDNSERKDNKRRKTHNPKELKEVPGSKNKEPAMGYYTDIEGHWAAEYIKELRKAGILTPEGAEAFMPDRGINDREFVDLLTRVIHFYREEKDYSGEFIDAGMNKGILITGRLLKRYDMALITARVLNLKGEGNPPYFIDFHDIPGELSGVIEAVSEAGLMIGFDDMSFGGERIATRAQGAAVALRALRYLQKSDTVIEKLENKGRWKILSQTDPLIIENPPGDVTFTTEGTVLLKGSVQPGYSLKINGIEQELTEGRFNVIWPLNGGIYYKNKIEFSYYREGVKEGSKTIWVVMDEYPPNIEENGTVPEEGEYISSWSGRGLFPVTLSISDFQTGISDVSFEVELNGVPSTRILEIKQGSVLGIEVITGMKKGFDVGYLQGLPDGRYLLAGRFSDNAGNSGLFTREFTIDTLEPFAQITFPDNGQTISGQITVTGSVYDANIKEYRLEVGPGETPASWELSAAGDINIEDGEMGVIDTTRFADGPATMRLTVVDMAGNTGSAEILVVIENLSSQIPLTLSGQAVLQARGGAEGIHVCLETGEGEVAVYSDRDGGFVFEGLEPGIYTLRVSYAGYKACIEEVDLRGEQEIQKFITLKAGDIDGNGTIDKADLMMFMSYFSLSQSEPGWDARLDFVEDGTINICDLVLIAKNIE</sequence>
<dbReference type="Pfam" id="PF00404">
    <property type="entry name" value="Dockerin_1"/>
    <property type="match status" value="1"/>
</dbReference>
<feature type="compositionally biased region" description="Basic and acidic residues" evidence="2">
    <location>
        <begin position="365"/>
        <end position="379"/>
    </location>
</feature>
<dbReference type="PROSITE" id="PS51272">
    <property type="entry name" value="SLH"/>
    <property type="match status" value="2"/>
</dbReference>
<feature type="domain" description="SLH" evidence="4">
    <location>
        <begin position="380"/>
        <end position="443"/>
    </location>
</feature>
<feature type="region of interest" description="Disordered" evidence="2">
    <location>
        <begin position="331"/>
        <end position="381"/>
    </location>
</feature>
<evidence type="ECO:0000259" key="4">
    <source>
        <dbReference type="PROSITE" id="PS51272"/>
    </source>
</evidence>
<dbReference type="PROSITE" id="PS51766">
    <property type="entry name" value="DOCKERIN"/>
    <property type="match status" value="1"/>
</dbReference>
<dbReference type="CDD" id="cd08547">
    <property type="entry name" value="Type_II_cohesin"/>
    <property type="match status" value="1"/>
</dbReference>
<dbReference type="InterPro" id="IPR002048">
    <property type="entry name" value="EF_hand_dom"/>
</dbReference>
<keyword evidence="1" id="KW-0677">Repeat</keyword>
<proteinExistence type="predicted"/>
<dbReference type="Gene3D" id="2.60.40.10">
    <property type="entry name" value="Immunoglobulins"/>
    <property type="match status" value="2"/>
</dbReference>
<dbReference type="InterPro" id="IPR013783">
    <property type="entry name" value="Ig-like_fold"/>
</dbReference>
<dbReference type="Gene3D" id="2.60.40.1120">
    <property type="entry name" value="Carboxypeptidase-like, regulatory domain"/>
    <property type="match status" value="1"/>
</dbReference>
<feature type="domain" description="SLH" evidence="4">
    <location>
        <begin position="483"/>
        <end position="546"/>
    </location>
</feature>
<evidence type="ECO:0000313" key="7">
    <source>
        <dbReference type="Proteomes" id="UP000662904"/>
    </source>
</evidence>
<dbReference type="InterPro" id="IPR018247">
    <property type="entry name" value="EF_Hand_1_Ca_BS"/>
</dbReference>
<dbReference type="Gene3D" id="1.10.1330.10">
    <property type="entry name" value="Dockerin domain"/>
    <property type="match status" value="1"/>
</dbReference>
<evidence type="ECO:0008006" key="8">
    <source>
        <dbReference type="Google" id="ProtNLM"/>
    </source>
</evidence>
<dbReference type="InterPro" id="IPR036439">
    <property type="entry name" value="Dockerin_dom_sf"/>
</dbReference>
<name>A0A8A0RKP3_9FIRM</name>
<dbReference type="InterPro" id="IPR001119">
    <property type="entry name" value="SLH_dom"/>
</dbReference>
<dbReference type="AlphaFoldDB" id="A0A8A0RKP3"/>
<dbReference type="InterPro" id="IPR002105">
    <property type="entry name" value="Dockerin_1_rpt"/>
</dbReference>
<dbReference type="GO" id="GO:0000272">
    <property type="term" value="P:polysaccharide catabolic process"/>
    <property type="evidence" value="ECO:0007669"/>
    <property type="project" value="InterPro"/>
</dbReference>
<dbReference type="InterPro" id="IPR013784">
    <property type="entry name" value="Carb-bd-like_fold"/>
</dbReference>
<dbReference type="PROSITE" id="PS00018">
    <property type="entry name" value="EF_HAND_1"/>
    <property type="match status" value="1"/>
</dbReference>
<feature type="domain" description="EF-hand" evidence="3">
    <location>
        <begin position="948"/>
        <end position="970"/>
    </location>
</feature>
<dbReference type="SUPFAM" id="SSF49384">
    <property type="entry name" value="Carbohydrate-binding domain"/>
    <property type="match status" value="1"/>
</dbReference>
<dbReference type="Pfam" id="PF00963">
    <property type="entry name" value="Cohesin"/>
    <property type="match status" value="1"/>
</dbReference>
<evidence type="ECO:0000313" key="6">
    <source>
        <dbReference type="EMBL" id="QSQ08452.1"/>
    </source>
</evidence>
<gene>
    <name evidence="6" type="ORF">H0A61_00774</name>
</gene>
<organism evidence="6 7">
    <name type="scientific">Koleobacter methoxysyntrophicus</name>
    <dbReference type="NCBI Taxonomy" id="2751313"/>
    <lineage>
        <taxon>Bacteria</taxon>
        <taxon>Bacillati</taxon>
        <taxon>Bacillota</taxon>
        <taxon>Clostridia</taxon>
        <taxon>Koleobacterales</taxon>
        <taxon>Koleobacteraceae</taxon>
        <taxon>Koleobacter</taxon>
    </lineage>
</organism>